<dbReference type="RefSeq" id="WP_135589356.1">
    <property type="nucleotide sequence ID" value="NZ_RQEP01000019.1"/>
</dbReference>
<evidence type="ECO:0000256" key="2">
    <source>
        <dbReference type="ARBA" id="ARBA00004963"/>
    </source>
</evidence>
<dbReference type="GO" id="GO:0004416">
    <property type="term" value="F:hydroxyacylglutathione hydrolase activity"/>
    <property type="evidence" value="ECO:0007669"/>
    <property type="project" value="UniProtKB-EC"/>
</dbReference>
<dbReference type="SUPFAM" id="SSF56281">
    <property type="entry name" value="Metallo-hydrolase/oxidoreductase"/>
    <property type="match status" value="1"/>
</dbReference>
<evidence type="ECO:0000256" key="5">
    <source>
        <dbReference type="ARBA" id="ARBA00022723"/>
    </source>
</evidence>
<evidence type="ECO:0000256" key="8">
    <source>
        <dbReference type="ARBA" id="ARBA00031044"/>
    </source>
</evidence>
<dbReference type="InterPro" id="IPR032282">
    <property type="entry name" value="HAGH_C"/>
</dbReference>
<dbReference type="SMART" id="SM00849">
    <property type="entry name" value="Lactamase_B"/>
    <property type="match status" value="1"/>
</dbReference>
<dbReference type="InterPro" id="IPR035680">
    <property type="entry name" value="Clx_II_MBL"/>
</dbReference>
<dbReference type="Pfam" id="PF16123">
    <property type="entry name" value="HAGH_C"/>
    <property type="match status" value="1"/>
</dbReference>
<dbReference type="EC" id="3.1.2.6" evidence="4"/>
<keyword evidence="7" id="KW-0862">Zinc</keyword>
<evidence type="ECO:0000259" key="9">
    <source>
        <dbReference type="SMART" id="SM00849"/>
    </source>
</evidence>
<reference evidence="10" key="1">
    <citation type="journal article" date="2019" name="PLoS Negl. Trop. Dis.">
        <title>Revisiting the worldwide diversity of Leptospira species in the environment.</title>
        <authorList>
            <person name="Vincent A.T."/>
            <person name="Schiettekatte O."/>
            <person name="Bourhy P."/>
            <person name="Veyrier F.J."/>
            <person name="Picardeau M."/>
        </authorList>
    </citation>
    <scope>NUCLEOTIDE SEQUENCE [LARGE SCALE GENOMIC DNA]</scope>
    <source>
        <strain evidence="10">SSS9</strain>
    </source>
</reference>
<comment type="similarity">
    <text evidence="3">Belongs to the metallo-beta-lactamase superfamily. Glyoxalase II family.</text>
</comment>
<dbReference type="InterPro" id="IPR050110">
    <property type="entry name" value="Glyoxalase_II_hydrolase"/>
</dbReference>
<comment type="cofactor">
    <cofactor evidence="1">
        <name>Zn(2+)</name>
        <dbReference type="ChEBI" id="CHEBI:29105"/>
    </cofactor>
</comment>
<dbReference type="PANTHER" id="PTHR43705">
    <property type="entry name" value="HYDROXYACYLGLUTATHIONE HYDROLASE"/>
    <property type="match status" value="1"/>
</dbReference>
<keyword evidence="5" id="KW-0479">Metal-binding</keyword>
<dbReference type="InterPro" id="IPR001279">
    <property type="entry name" value="Metallo-B-lactamas"/>
</dbReference>
<accession>A0A4R9FKV9</accession>
<feature type="domain" description="Metallo-beta-lactamase" evidence="9">
    <location>
        <begin position="14"/>
        <end position="180"/>
    </location>
</feature>
<evidence type="ECO:0000256" key="6">
    <source>
        <dbReference type="ARBA" id="ARBA00022801"/>
    </source>
</evidence>
<dbReference type="CDD" id="cd07723">
    <property type="entry name" value="hydroxyacylglutathione_hydrolase_MBL-fold"/>
    <property type="match status" value="1"/>
</dbReference>
<evidence type="ECO:0000256" key="4">
    <source>
        <dbReference type="ARBA" id="ARBA00011917"/>
    </source>
</evidence>
<dbReference type="OrthoDB" id="9802248at2"/>
<proteinExistence type="inferred from homology"/>
<keyword evidence="11" id="KW-1185">Reference proteome</keyword>
<keyword evidence="6 10" id="KW-0378">Hydrolase</keyword>
<evidence type="ECO:0000256" key="7">
    <source>
        <dbReference type="ARBA" id="ARBA00022833"/>
    </source>
</evidence>
<dbReference type="AlphaFoldDB" id="A0A4R9FKV9"/>
<evidence type="ECO:0000256" key="3">
    <source>
        <dbReference type="ARBA" id="ARBA00006759"/>
    </source>
</evidence>
<dbReference type="PANTHER" id="PTHR43705:SF1">
    <property type="entry name" value="HYDROXYACYLGLUTATHIONE HYDROLASE GLOB"/>
    <property type="match status" value="1"/>
</dbReference>
<dbReference type="InterPro" id="IPR036866">
    <property type="entry name" value="RibonucZ/Hydroxyglut_hydro"/>
</dbReference>
<name>A0A4R9FKV9_9LEPT</name>
<evidence type="ECO:0000313" key="10">
    <source>
        <dbReference type="EMBL" id="TGJ99265.1"/>
    </source>
</evidence>
<dbReference type="GO" id="GO:0046872">
    <property type="term" value="F:metal ion binding"/>
    <property type="evidence" value="ECO:0007669"/>
    <property type="project" value="UniProtKB-KW"/>
</dbReference>
<dbReference type="Proteomes" id="UP000297453">
    <property type="component" value="Unassembled WGS sequence"/>
</dbReference>
<sequence length="271" mass="30891">MLEVIRIYTNSPLRNFSYIVREPETEKTLCIDPFDSSQISKVLSAKNWDLDYILNTHEHHDHISGNQGLVREFGAEILAHPNAMTKIPNASKALQEKERILSNKDSSSYLEVFYTPGHTFAHLCLLQMEKEIPYAVFTGDTVFNSGVGNCKNGGDPETLYTTILEKFETLPGSVRLYPGHDYFKNNLRFSLNIDPKNLAAKTALSKVESLKENEEFWTTSFSEERQFSPFFLAFRPEENLVQGIKKSTGNESIPSDPKSLFLALRSLRDKW</sequence>
<dbReference type="Gene3D" id="3.60.15.10">
    <property type="entry name" value="Ribonuclease Z/Hydroxyacylglutathione hydrolase-like"/>
    <property type="match status" value="1"/>
</dbReference>
<comment type="pathway">
    <text evidence="2">Secondary metabolite metabolism; methylglyoxal degradation; (R)-lactate from methylglyoxal: step 2/2.</text>
</comment>
<protein>
    <recommendedName>
        <fullName evidence="4">hydroxyacylglutathione hydrolase</fullName>
        <ecNumber evidence="4">3.1.2.6</ecNumber>
    </recommendedName>
    <alternativeName>
        <fullName evidence="8">Glyoxalase II</fullName>
    </alternativeName>
</protein>
<comment type="caution">
    <text evidence="10">The sequence shown here is derived from an EMBL/GenBank/DDBJ whole genome shotgun (WGS) entry which is preliminary data.</text>
</comment>
<gene>
    <name evidence="10" type="ORF">EHO59_15425</name>
</gene>
<evidence type="ECO:0000313" key="11">
    <source>
        <dbReference type="Proteomes" id="UP000297453"/>
    </source>
</evidence>
<dbReference type="Pfam" id="PF00753">
    <property type="entry name" value="Lactamase_B"/>
    <property type="match status" value="1"/>
</dbReference>
<dbReference type="EMBL" id="RQEP01000019">
    <property type="protein sequence ID" value="TGJ99265.1"/>
    <property type="molecule type" value="Genomic_DNA"/>
</dbReference>
<evidence type="ECO:0000256" key="1">
    <source>
        <dbReference type="ARBA" id="ARBA00001947"/>
    </source>
</evidence>
<organism evidence="10 11">
    <name type="scientific">Leptospira semungkisensis</name>
    <dbReference type="NCBI Taxonomy" id="2484985"/>
    <lineage>
        <taxon>Bacteria</taxon>
        <taxon>Pseudomonadati</taxon>
        <taxon>Spirochaetota</taxon>
        <taxon>Spirochaetia</taxon>
        <taxon>Leptospirales</taxon>
        <taxon>Leptospiraceae</taxon>
        <taxon>Leptospira</taxon>
    </lineage>
</organism>